<evidence type="ECO:0000256" key="1">
    <source>
        <dbReference type="ARBA" id="ARBA00004651"/>
    </source>
</evidence>
<dbReference type="CDD" id="cd17504">
    <property type="entry name" value="MFS_MMR_MDR_like"/>
    <property type="match status" value="1"/>
</dbReference>
<dbReference type="PROSITE" id="PS51257">
    <property type="entry name" value="PROKAR_LIPOPROTEIN"/>
    <property type="match status" value="1"/>
</dbReference>
<dbReference type="InterPro" id="IPR011701">
    <property type="entry name" value="MFS"/>
</dbReference>
<evidence type="ECO:0000313" key="9">
    <source>
        <dbReference type="Proteomes" id="UP001564626"/>
    </source>
</evidence>
<feature type="transmembrane region" description="Helical" evidence="6">
    <location>
        <begin position="47"/>
        <end position="66"/>
    </location>
</feature>
<feature type="transmembrane region" description="Helical" evidence="6">
    <location>
        <begin position="163"/>
        <end position="186"/>
    </location>
</feature>
<organism evidence="8 9">
    <name type="scientific">Saccharopolyspora cebuensis</name>
    <dbReference type="NCBI Taxonomy" id="418759"/>
    <lineage>
        <taxon>Bacteria</taxon>
        <taxon>Bacillati</taxon>
        <taxon>Actinomycetota</taxon>
        <taxon>Actinomycetes</taxon>
        <taxon>Pseudonocardiales</taxon>
        <taxon>Pseudonocardiaceae</taxon>
        <taxon>Saccharopolyspora</taxon>
    </lineage>
</organism>
<feature type="domain" description="Major facilitator superfamily (MFS) profile" evidence="7">
    <location>
        <begin position="12"/>
        <end position="459"/>
    </location>
</feature>
<gene>
    <name evidence="8" type="ORF">AB8O55_01075</name>
</gene>
<feature type="transmembrane region" description="Helical" evidence="6">
    <location>
        <begin position="198"/>
        <end position="216"/>
    </location>
</feature>
<protein>
    <submittedName>
        <fullName evidence="8">MFS transporter</fullName>
    </submittedName>
</protein>
<comment type="caution">
    <text evidence="8">The sequence shown here is derived from an EMBL/GenBank/DDBJ whole genome shotgun (WGS) entry which is preliminary data.</text>
</comment>
<accession>A0ABV4CB45</accession>
<evidence type="ECO:0000313" key="8">
    <source>
        <dbReference type="EMBL" id="MEY8037979.1"/>
    </source>
</evidence>
<sequence>MTVLPRASPGTITAILSACGVVVSLMQTLVVPIIPVLPRLLDASPTATSWVVTATLLATAVITPISGRLGDMYGKRRVLIASMVALVAGSLVCALSDSLAPMIIGRFLQGCATGAIPLGISMLRDEMPPERAGTSVSLMGATLGVGGALGLPLAAAVTQFADWQLLFWLSSALGAACLVLVVLLIPESPVRTPGRFDVVGALGLTAGLGCLMLAIIQGSAWGAGVTVALLAAAALILLGWAVVELRSPQPLVDLRVSASRPVLFTNLASVLVGFSMYSMSLTFPQLLQAPPSTGYGFGQSMLAAGLALAPAGLVMMALSPVSARISASRGPRTGLMAGLLVIACGYGFGLLLMDEVWQIVLSSLITGAGVGIVYSTMPTLIMASVPRTESGAATGLNALMRSIGTSTSSAVMSVVLARMTTSLGAAQVPTEQAFRLTFVLAIVAALAGIGLAALIPRHPTGAPGGTPSTPAANVAR</sequence>
<feature type="transmembrane region" description="Helical" evidence="6">
    <location>
        <begin position="398"/>
        <end position="416"/>
    </location>
</feature>
<dbReference type="SUPFAM" id="SSF103473">
    <property type="entry name" value="MFS general substrate transporter"/>
    <property type="match status" value="1"/>
</dbReference>
<comment type="subcellular location">
    <subcellularLocation>
        <location evidence="1">Cell membrane</location>
        <topology evidence="1">Multi-pass membrane protein</topology>
    </subcellularLocation>
</comment>
<keyword evidence="3 6" id="KW-0812">Transmembrane</keyword>
<keyword evidence="2" id="KW-0813">Transport</keyword>
<feature type="transmembrane region" description="Helical" evidence="6">
    <location>
        <begin position="12"/>
        <end position="35"/>
    </location>
</feature>
<feature type="transmembrane region" description="Helical" evidence="6">
    <location>
        <begin position="359"/>
        <end position="377"/>
    </location>
</feature>
<dbReference type="PROSITE" id="PS50850">
    <property type="entry name" value="MFS"/>
    <property type="match status" value="1"/>
</dbReference>
<dbReference type="Pfam" id="PF07690">
    <property type="entry name" value="MFS_1"/>
    <property type="match status" value="1"/>
</dbReference>
<dbReference type="InterPro" id="IPR020846">
    <property type="entry name" value="MFS_dom"/>
</dbReference>
<feature type="transmembrane region" description="Helical" evidence="6">
    <location>
        <begin position="436"/>
        <end position="455"/>
    </location>
</feature>
<feature type="transmembrane region" description="Helical" evidence="6">
    <location>
        <begin position="333"/>
        <end position="353"/>
    </location>
</feature>
<dbReference type="PANTHER" id="PTHR42718">
    <property type="entry name" value="MAJOR FACILITATOR SUPERFAMILY MULTIDRUG TRANSPORTER MFSC"/>
    <property type="match status" value="1"/>
</dbReference>
<evidence type="ECO:0000259" key="7">
    <source>
        <dbReference type="PROSITE" id="PS50850"/>
    </source>
</evidence>
<feature type="transmembrane region" description="Helical" evidence="6">
    <location>
        <begin position="301"/>
        <end position="321"/>
    </location>
</feature>
<dbReference type="InterPro" id="IPR036259">
    <property type="entry name" value="MFS_trans_sf"/>
</dbReference>
<feature type="transmembrane region" description="Helical" evidence="6">
    <location>
        <begin position="78"/>
        <end position="97"/>
    </location>
</feature>
<evidence type="ECO:0000256" key="4">
    <source>
        <dbReference type="ARBA" id="ARBA00022989"/>
    </source>
</evidence>
<proteinExistence type="predicted"/>
<dbReference type="RefSeq" id="WP_345366235.1">
    <property type="nucleotide sequence ID" value="NZ_BAABII010000016.1"/>
</dbReference>
<dbReference type="EMBL" id="JBGEHV010000001">
    <property type="protein sequence ID" value="MEY8037979.1"/>
    <property type="molecule type" value="Genomic_DNA"/>
</dbReference>
<reference evidence="8 9" key="1">
    <citation type="submission" date="2024-08" db="EMBL/GenBank/DDBJ databases">
        <title>Genome mining of Saccharopolyspora cebuensis PGLac3 from Nigerian medicinal plant.</title>
        <authorList>
            <person name="Ezeobiora C.E."/>
            <person name="Igbokwe N.H."/>
            <person name="Amin D.H."/>
            <person name="Mendie U.E."/>
        </authorList>
    </citation>
    <scope>NUCLEOTIDE SEQUENCE [LARGE SCALE GENOMIC DNA]</scope>
    <source>
        <strain evidence="8 9">PGLac3</strain>
    </source>
</reference>
<dbReference type="PANTHER" id="PTHR42718:SF9">
    <property type="entry name" value="MAJOR FACILITATOR SUPERFAMILY MULTIDRUG TRANSPORTER MFSC"/>
    <property type="match status" value="1"/>
</dbReference>
<evidence type="ECO:0000256" key="2">
    <source>
        <dbReference type="ARBA" id="ARBA00022448"/>
    </source>
</evidence>
<evidence type="ECO:0000256" key="6">
    <source>
        <dbReference type="SAM" id="Phobius"/>
    </source>
</evidence>
<dbReference type="Gene3D" id="1.20.1250.20">
    <property type="entry name" value="MFS general substrate transporter like domains"/>
    <property type="match status" value="2"/>
</dbReference>
<name>A0ABV4CB45_9PSEU</name>
<keyword evidence="5 6" id="KW-0472">Membrane</keyword>
<feature type="transmembrane region" description="Helical" evidence="6">
    <location>
        <begin position="135"/>
        <end position="157"/>
    </location>
</feature>
<dbReference type="Proteomes" id="UP001564626">
    <property type="component" value="Unassembled WGS sequence"/>
</dbReference>
<feature type="transmembrane region" description="Helical" evidence="6">
    <location>
        <begin position="103"/>
        <end position="123"/>
    </location>
</feature>
<feature type="transmembrane region" description="Helical" evidence="6">
    <location>
        <begin position="222"/>
        <end position="243"/>
    </location>
</feature>
<keyword evidence="9" id="KW-1185">Reference proteome</keyword>
<feature type="transmembrane region" description="Helical" evidence="6">
    <location>
        <begin position="263"/>
        <end position="281"/>
    </location>
</feature>
<evidence type="ECO:0000256" key="3">
    <source>
        <dbReference type="ARBA" id="ARBA00022692"/>
    </source>
</evidence>
<keyword evidence="4 6" id="KW-1133">Transmembrane helix</keyword>
<evidence type="ECO:0000256" key="5">
    <source>
        <dbReference type="ARBA" id="ARBA00023136"/>
    </source>
</evidence>